<sequence length="86" mass="9867">ISKVLADRLVVLAPKIILIQQHDFIKDRQILDCIITTFEAVNILDNKVFGGNVGIKFDINKAFDTLDWHFLLDTLRTFGFNNIFCV</sequence>
<organism evidence="1 2">
    <name type="scientific">Cajanus cajan</name>
    <name type="common">Pigeon pea</name>
    <name type="synonym">Cajanus indicus</name>
    <dbReference type="NCBI Taxonomy" id="3821"/>
    <lineage>
        <taxon>Eukaryota</taxon>
        <taxon>Viridiplantae</taxon>
        <taxon>Streptophyta</taxon>
        <taxon>Embryophyta</taxon>
        <taxon>Tracheophyta</taxon>
        <taxon>Spermatophyta</taxon>
        <taxon>Magnoliopsida</taxon>
        <taxon>eudicotyledons</taxon>
        <taxon>Gunneridae</taxon>
        <taxon>Pentapetalae</taxon>
        <taxon>rosids</taxon>
        <taxon>fabids</taxon>
        <taxon>Fabales</taxon>
        <taxon>Fabaceae</taxon>
        <taxon>Papilionoideae</taxon>
        <taxon>50 kb inversion clade</taxon>
        <taxon>NPAAA clade</taxon>
        <taxon>indigoferoid/millettioid clade</taxon>
        <taxon>Phaseoleae</taxon>
        <taxon>Cajanus</taxon>
    </lineage>
</organism>
<dbReference type="Proteomes" id="UP000075243">
    <property type="component" value="Unassembled WGS sequence"/>
</dbReference>
<evidence type="ECO:0000313" key="2">
    <source>
        <dbReference type="Proteomes" id="UP000075243"/>
    </source>
</evidence>
<reference evidence="1" key="1">
    <citation type="journal article" date="2012" name="Nat. Biotechnol.">
        <title>Draft genome sequence of pigeonpea (Cajanus cajan), an orphan legume crop of resource-poor farmers.</title>
        <authorList>
            <person name="Varshney R.K."/>
            <person name="Chen W."/>
            <person name="Li Y."/>
            <person name="Bharti A.K."/>
            <person name="Saxena R.K."/>
            <person name="Schlueter J.A."/>
            <person name="Donoghue M.T."/>
            <person name="Azam S."/>
            <person name="Fan G."/>
            <person name="Whaley A.M."/>
            <person name="Farmer A.D."/>
            <person name="Sheridan J."/>
            <person name="Iwata A."/>
            <person name="Tuteja R."/>
            <person name="Penmetsa R.V."/>
            <person name="Wu W."/>
            <person name="Upadhyaya H.D."/>
            <person name="Yang S.P."/>
            <person name="Shah T."/>
            <person name="Saxena K.B."/>
            <person name="Michael T."/>
            <person name="McCombie W.R."/>
            <person name="Yang B."/>
            <person name="Zhang G."/>
            <person name="Yang H."/>
            <person name="Wang J."/>
            <person name="Spillane C."/>
            <person name="Cook D.R."/>
            <person name="May G.D."/>
            <person name="Xu X."/>
            <person name="Jackson S.A."/>
        </authorList>
    </citation>
    <scope>NUCLEOTIDE SEQUENCE [LARGE SCALE GENOMIC DNA]</scope>
</reference>
<dbReference type="EMBL" id="KQ483426">
    <property type="protein sequence ID" value="KYP52285.1"/>
    <property type="molecule type" value="Genomic_DNA"/>
</dbReference>
<accession>A0A151SBS3</accession>
<dbReference type="AlphaFoldDB" id="A0A151SBS3"/>
<proteinExistence type="predicted"/>
<protein>
    <submittedName>
        <fullName evidence="1">Uncharacterized protein</fullName>
    </submittedName>
</protein>
<keyword evidence="2" id="KW-1185">Reference proteome</keyword>
<evidence type="ECO:0000313" key="1">
    <source>
        <dbReference type="EMBL" id="KYP52285.1"/>
    </source>
</evidence>
<dbReference type="Gramene" id="C.cajan_26636.t">
    <property type="protein sequence ID" value="C.cajan_26636.t.cds1"/>
    <property type="gene ID" value="C.cajan_26636"/>
</dbReference>
<name>A0A151SBS3_CAJCA</name>
<gene>
    <name evidence="1" type="ORF">KK1_025889</name>
</gene>
<dbReference type="STRING" id="3821.A0A151SBS3"/>
<feature type="non-terminal residue" evidence="1">
    <location>
        <position position="1"/>
    </location>
</feature>